<dbReference type="AlphaFoldDB" id="A0A4S2LUN2"/>
<gene>
    <name evidence="4" type="ORF">CRM22_004745</name>
</gene>
<dbReference type="InterPro" id="IPR032675">
    <property type="entry name" value="LRR_dom_sf"/>
</dbReference>
<sequence length="948" mass="106294">MASCGDKKDTLPALEDICVRYICKNLSDLTYLDLSGPKTRRKWKFPYPEFHITPRPAQKILLQLCKRNALDDERMSLFSAEYLNLISPTIKETNVSAEALRALRDFRLSNLSVVNLPNVNLNSVLGCLGEWTLRNLTSLNVTGISILTGMNIPIFFPLGRFKNLQLLNVSRTEFSTTDLQIVADDLPNVQFLNISRTSVSDVSPLLSMRDRLTGLIMHRLELEQKEDVENLLSVVVQLHQLRTLDVSDKPRPSGSRLDAVDILCSADILPCLVSIDLSGNQFGLKLEDARLLIKNHPNLAFAGFASWLSSHEHELEGIHRLSLKYPDIIMLGDRGDQLLLNTLTRNKDRAIYLQNALHSIFEATSNRETLKPDLLQTVVAFLHTKGTLWCTTIYSLAEFARLLPKAVLRVMRLHLRRVEMILAGTAVIYNLTRGEQSCQLPLEVLNRAVRMTLTAMEKFPNNRQLQKNCFLTLCSDTLLYRATFNCNQCCELVFNNLIAFDDMHMKRMGVAIISILAAEITTAGLSELARDRRRIQCLLAYIAEKCLLIADLNDLGPVIPNYLSQVRLRAEGTPIFDTTLRFTLSALWNLTDECPEACMGFVEECGLRIYEKVLKRFADQDEEVKNHVYTKCLGLLNNVAEVDQTRNTLLVDSLMDFFFKMLRHPSIQISYFAAGIVAHLSCLKDDVWMAALQSSKESHIKLLGQSVCCWQPPQYEMVAYRSFEPFEQLVLHPQSRLEVHLWAVWAIHHILTRKEARYVPTLRNCKRLLNFLRYVTSADETVLCANSLQRQHCSTQESTDDQLRQPETISTLSLPTHPDPTNTTILDSSEGSTGIQSTSGTPNPCPGYAGDAVAFSDRKSSCTLIQDRTKRSLSSGSVGTVFDQTEPVRKTAAGVSAFVGPDTSQLECARLIRRLATEIIAAVDRHSSNSTAETLGAAGPSTGEDGLT</sequence>
<dbReference type="Gene3D" id="3.80.10.10">
    <property type="entry name" value="Ribonuclease Inhibitor"/>
    <property type="match status" value="1"/>
</dbReference>
<dbReference type="PANTHER" id="PTHR12904">
    <property type="match status" value="1"/>
</dbReference>
<evidence type="ECO:0000256" key="1">
    <source>
        <dbReference type="ARBA" id="ARBA00022786"/>
    </source>
</evidence>
<dbReference type="EMBL" id="SJOL01006411">
    <property type="protein sequence ID" value="TGZ67532.1"/>
    <property type="molecule type" value="Genomic_DNA"/>
</dbReference>
<dbReference type="Gene3D" id="1.25.10.10">
    <property type="entry name" value="Leucine-rich Repeat Variant"/>
    <property type="match status" value="1"/>
</dbReference>
<keyword evidence="5" id="KW-1185">Reference proteome</keyword>
<dbReference type="SUPFAM" id="SSF52047">
    <property type="entry name" value="RNI-like"/>
    <property type="match status" value="1"/>
</dbReference>
<evidence type="ECO:0000313" key="4">
    <source>
        <dbReference type="EMBL" id="TGZ67532.1"/>
    </source>
</evidence>
<dbReference type="InterPro" id="IPR055142">
    <property type="entry name" value="ZER1-like_C"/>
</dbReference>
<dbReference type="SUPFAM" id="SSF48371">
    <property type="entry name" value="ARM repeat"/>
    <property type="match status" value="1"/>
</dbReference>
<name>A0A4S2LUN2_OPIFE</name>
<dbReference type="InterPro" id="IPR016024">
    <property type="entry name" value="ARM-type_fold"/>
</dbReference>
<evidence type="ECO:0000256" key="2">
    <source>
        <dbReference type="SAM" id="MobiDB-lite"/>
    </source>
</evidence>
<dbReference type="Proteomes" id="UP000308267">
    <property type="component" value="Unassembled WGS sequence"/>
</dbReference>
<evidence type="ECO:0000259" key="3">
    <source>
        <dbReference type="Pfam" id="PF22964"/>
    </source>
</evidence>
<feature type="compositionally biased region" description="Polar residues" evidence="2">
    <location>
        <begin position="805"/>
        <end position="842"/>
    </location>
</feature>
<dbReference type="InterPro" id="IPR051341">
    <property type="entry name" value="Zyg-11_UBL_adapter"/>
</dbReference>
<comment type="caution">
    <text evidence="4">The sequence shown here is derived from an EMBL/GenBank/DDBJ whole genome shotgun (WGS) entry which is preliminary data.</text>
</comment>
<dbReference type="PANTHER" id="PTHR12904:SF22">
    <property type="entry name" value="ZYG-11 FAMILY MEMBER B, CELL CYCLE REGULATOR"/>
    <property type="match status" value="1"/>
</dbReference>
<feature type="domain" description="Protein zer-1 homolog-like C-terminal" evidence="3">
    <location>
        <begin position="411"/>
        <end position="775"/>
    </location>
</feature>
<protein>
    <recommendedName>
        <fullName evidence="3">Protein zer-1 homolog-like C-terminal domain-containing protein</fullName>
    </recommendedName>
</protein>
<feature type="region of interest" description="Disordered" evidence="2">
    <location>
        <begin position="795"/>
        <end position="844"/>
    </location>
</feature>
<dbReference type="GO" id="GO:0031462">
    <property type="term" value="C:Cul2-RING ubiquitin ligase complex"/>
    <property type="evidence" value="ECO:0007669"/>
    <property type="project" value="TreeGrafter"/>
</dbReference>
<accession>A0A4S2LUN2</accession>
<proteinExistence type="predicted"/>
<dbReference type="OrthoDB" id="5783533at2759"/>
<dbReference type="Pfam" id="PF22964">
    <property type="entry name" value="ZER1-like_2nd"/>
    <property type="match status" value="1"/>
</dbReference>
<reference evidence="4 5" key="1">
    <citation type="journal article" date="2019" name="BMC Genomics">
        <title>New insights from Opisthorchis felineus genome: update on genomics of the epidemiologically important liver flukes.</title>
        <authorList>
            <person name="Ershov N.I."/>
            <person name="Mordvinov V.A."/>
            <person name="Prokhortchouk E.B."/>
            <person name="Pakharukova M.Y."/>
            <person name="Gunbin K.V."/>
            <person name="Ustyantsev K."/>
            <person name="Genaev M.A."/>
            <person name="Blinov A.G."/>
            <person name="Mazur A."/>
            <person name="Boulygina E."/>
            <person name="Tsygankova S."/>
            <person name="Khrameeva E."/>
            <person name="Chekanov N."/>
            <person name="Fan G."/>
            <person name="Xiao A."/>
            <person name="Zhang H."/>
            <person name="Xu X."/>
            <person name="Yang H."/>
            <person name="Solovyev V."/>
            <person name="Lee S.M."/>
            <person name="Liu X."/>
            <person name="Afonnikov D.A."/>
            <person name="Skryabin K.G."/>
        </authorList>
    </citation>
    <scope>NUCLEOTIDE SEQUENCE [LARGE SCALE GENOMIC DNA]</scope>
    <source>
        <strain evidence="4">AK-0245</strain>
        <tissue evidence="4">Whole organism</tissue>
    </source>
</reference>
<dbReference type="InterPro" id="IPR011989">
    <property type="entry name" value="ARM-like"/>
</dbReference>
<dbReference type="STRING" id="147828.A0A4S2LUN2"/>
<feature type="region of interest" description="Disordered" evidence="2">
    <location>
        <begin position="926"/>
        <end position="948"/>
    </location>
</feature>
<keyword evidence="1" id="KW-0833">Ubl conjugation pathway</keyword>
<evidence type="ECO:0000313" key="5">
    <source>
        <dbReference type="Proteomes" id="UP000308267"/>
    </source>
</evidence>
<organism evidence="4 5">
    <name type="scientific">Opisthorchis felineus</name>
    <dbReference type="NCBI Taxonomy" id="147828"/>
    <lineage>
        <taxon>Eukaryota</taxon>
        <taxon>Metazoa</taxon>
        <taxon>Spiralia</taxon>
        <taxon>Lophotrochozoa</taxon>
        <taxon>Platyhelminthes</taxon>
        <taxon>Trematoda</taxon>
        <taxon>Digenea</taxon>
        <taxon>Opisthorchiida</taxon>
        <taxon>Opisthorchiata</taxon>
        <taxon>Opisthorchiidae</taxon>
        <taxon>Opisthorchis</taxon>
    </lineage>
</organism>